<dbReference type="CDD" id="cd13969">
    <property type="entry name" value="ADCK1-like"/>
    <property type="match status" value="1"/>
</dbReference>
<comment type="similarity">
    <text evidence="1">Belongs to the protein kinase superfamily. ADCK protein kinase family.</text>
</comment>
<evidence type="ECO:0000313" key="4">
    <source>
        <dbReference type="Proteomes" id="UP000597762"/>
    </source>
</evidence>
<dbReference type="PANTHER" id="PTHR43173">
    <property type="entry name" value="ABC1 FAMILY PROTEIN"/>
    <property type="match status" value="1"/>
</dbReference>
<proteinExistence type="inferred from homology"/>
<dbReference type="GO" id="GO:0007005">
    <property type="term" value="P:mitochondrion organization"/>
    <property type="evidence" value="ECO:0007669"/>
    <property type="project" value="TreeGrafter"/>
</dbReference>
<dbReference type="AlphaFoldDB" id="A0A812BD77"/>
<dbReference type="OrthoDB" id="427480at2759"/>
<dbReference type="GO" id="GO:0005743">
    <property type="term" value="C:mitochondrial inner membrane"/>
    <property type="evidence" value="ECO:0007669"/>
    <property type="project" value="TreeGrafter"/>
</dbReference>
<gene>
    <name evidence="3" type="ORF">SPHA_14498</name>
</gene>
<dbReference type="PANTHER" id="PTHR43173:SF19">
    <property type="entry name" value="AARF DOMAIN-CONTAINING PROTEIN KINASE 1"/>
    <property type="match status" value="1"/>
</dbReference>
<evidence type="ECO:0000313" key="3">
    <source>
        <dbReference type="EMBL" id="CAE1177145.1"/>
    </source>
</evidence>
<feature type="domain" description="ABC1 atypical kinase-like" evidence="2">
    <location>
        <begin position="152"/>
        <end position="397"/>
    </location>
</feature>
<dbReference type="Gene3D" id="1.10.510.10">
    <property type="entry name" value="Transferase(Phosphotransferase) domain 1"/>
    <property type="match status" value="1"/>
</dbReference>
<dbReference type="InterPro" id="IPR051130">
    <property type="entry name" value="Mito_struct-func_regulator"/>
</dbReference>
<dbReference type="InterPro" id="IPR004147">
    <property type="entry name" value="ABC1_dom"/>
</dbReference>
<dbReference type="InterPro" id="IPR011009">
    <property type="entry name" value="Kinase-like_dom_sf"/>
</dbReference>
<organism evidence="3 4">
    <name type="scientific">Acanthosepion pharaonis</name>
    <name type="common">Pharaoh cuttlefish</name>
    <name type="synonym">Sepia pharaonis</name>
    <dbReference type="NCBI Taxonomy" id="158019"/>
    <lineage>
        <taxon>Eukaryota</taxon>
        <taxon>Metazoa</taxon>
        <taxon>Spiralia</taxon>
        <taxon>Lophotrochozoa</taxon>
        <taxon>Mollusca</taxon>
        <taxon>Cephalopoda</taxon>
        <taxon>Coleoidea</taxon>
        <taxon>Decapodiformes</taxon>
        <taxon>Sepiida</taxon>
        <taxon>Sepiina</taxon>
        <taxon>Sepiidae</taxon>
        <taxon>Acanthosepion</taxon>
    </lineage>
</organism>
<dbReference type="Pfam" id="PF03109">
    <property type="entry name" value="ABC1"/>
    <property type="match status" value="1"/>
</dbReference>
<reference evidence="3" key="1">
    <citation type="submission" date="2021-01" db="EMBL/GenBank/DDBJ databases">
        <authorList>
            <person name="Li R."/>
            <person name="Bekaert M."/>
        </authorList>
    </citation>
    <scope>NUCLEOTIDE SEQUENCE</scope>
    <source>
        <strain evidence="3">Farmed</strain>
    </source>
</reference>
<evidence type="ECO:0000259" key="2">
    <source>
        <dbReference type="Pfam" id="PF03109"/>
    </source>
</evidence>
<dbReference type="InterPro" id="IPR045307">
    <property type="entry name" value="ADCK1_dom"/>
</dbReference>
<sequence length="567" mass="65145">MPNVSQDSLSLPQLLSSKTWCIIPLECYLRVLELRGYGCKLQAIKVIPDDLSGSAYFLRQNVWEVSTLGIFRFGRAGFAALQIVADYKITLWNLDPNSEDYQKIKSKIHTRSAERLRDVCLDNGGVFIKVGQHIGSLDYLLPPEYVQTMRILYDKVPLTPVKKMLEVFKEEFGQEPDEVFSSIDPKPLGSASLAQVHKAVLKDGTPVAVKIQYPRVKAHSFVDIKTMTLLVKAVKFIFPGFKYMWLAEETEKNLPLELDFIQEGKNCEKVAKMLQHLSFFKVPHIYWNLSSSRVLTMEYCTGGHIDDKEYMTKNKIPVNEVSKKMSKIFSEMIFKYGYVHCDPHPGNILVNKMKKGETTLTLLDHGLYQILTDEFRLNYCQLWMSLIRADLKSIKHYAHKMNCGELYGLFACILTARSWSSILSGIDKTPVSQDEAKEIQNQALNYVVEISEVLERIPRQMLLILKTNDVLRGIESKLKVTKNAESFLNMSRYCINAIAKEELLFCDTLTCKLQTQFHFKLLLFKISMLEFFLWLTSTSIGRYAWKILDTAKYLWFSSTLIGRFLGL</sequence>
<evidence type="ECO:0000256" key="1">
    <source>
        <dbReference type="ARBA" id="ARBA00009670"/>
    </source>
</evidence>
<dbReference type="GO" id="GO:0055088">
    <property type="term" value="P:lipid homeostasis"/>
    <property type="evidence" value="ECO:0007669"/>
    <property type="project" value="TreeGrafter"/>
</dbReference>
<comment type="caution">
    <text evidence="3">The sequence shown here is derived from an EMBL/GenBank/DDBJ whole genome shotgun (WGS) entry which is preliminary data.</text>
</comment>
<dbReference type="EMBL" id="CAHIKZ030000495">
    <property type="protein sequence ID" value="CAE1177145.1"/>
    <property type="molecule type" value="Genomic_DNA"/>
</dbReference>
<dbReference type="SUPFAM" id="SSF56112">
    <property type="entry name" value="Protein kinase-like (PK-like)"/>
    <property type="match status" value="1"/>
</dbReference>
<protein>
    <submittedName>
        <fullName evidence="3">ADCK</fullName>
    </submittedName>
</protein>
<name>A0A812BD77_ACAPH</name>
<keyword evidence="4" id="KW-1185">Reference proteome</keyword>
<accession>A0A812BD77</accession>
<dbReference type="Proteomes" id="UP000597762">
    <property type="component" value="Unassembled WGS sequence"/>
</dbReference>